<dbReference type="GO" id="GO:0016787">
    <property type="term" value="F:hydrolase activity"/>
    <property type="evidence" value="ECO:0007669"/>
    <property type="project" value="UniProtKB-KW"/>
</dbReference>
<dbReference type="Gene3D" id="3.40.630.10">
    <property type="entry name" value="Zn peptidases"/>
    <property type="match status" value="1"/>
</dbReference>
<dbReference type="PANTHER" id="PTHR43808:SF10">
    <property type="entry name" value="BLL3749 PROTEIN"/>
    <property type="match status" value="1"/>
</dbReference>
<evidence type="ECO:0000313" key="8">
    <source>
        <dbReference type="EMBL" id="TWO66947.1"/>
    </source>
</evidence>
<comment type="cofactor">
    <cofactor evidence="1">
        <name>Zn(2+)</name>
        <dbReference type="ChEBI" id="CHEBI:29105"/>
    </cofactor>
</comment>
<dbReference type="EMBL" id="VOBQ01000024">
    <property type="protein sequence ID" value="TWO66947.1"/>
    <property type="molecule type" value="Genomic_DNA"/>
</dbReference>
<keyword evidence="2" id="KW-0479">Metal-binding</keyword>
<sequence>MKLKMKLRTFLLAAACLGNAAHAQPVANPDAAVQRAAAAQKQPLLDTLRELVSIETGSGDIEGLTQATELIATKLRALGATVNFIEPTEAKTYRMADTPARIGRMVRGTFKGAGTKRILLIAHVDTVYLKGALARQPFRIDGNKAYGLGISDDKQGIAVILHTVAMLKQLNFSGYGTLTVLVNADEEISSPGSRVELADAGAAHDAVLSFEATRVGSDKVSLATSGVGAVEIKVEGRASHAGGAPERGINALYELSHQILQMRDLSEPQLGLTLNWTISQAGTSRNVIPAHASAQADVRVLRVADYDRIEAAVRERGKKQLLPDAKVTVNFERRRPPLEANDANRKLAAQALAIYAEIGRKLVVDDQPEGGGTDAAFAQLKTKAPVVERFGLQGFGAHSADDEWVLLDSIEPRLYLAARVIMDVARGKGL</sequence>
<dbReference type="AlphaFoldDB" id="A0A562ZGL4"/>
<proteinExistence type="predicted"/>
<dbReference type="SUPFAM" id="SSF55031">
    <property type="entry name" value="Bacterial exopeptidase dimerisation domain"/>
    <property type="match status" value="1"/>
</dbReference>
<evidence type="ECO:0000256" key="2">
    <source>
        <dbReference type="ARBA" id="ARBA00022723"/>
    </source>
</evidence>
<feature type="signal peptide" evidence="6">
    <location>
        <begin position="1"/>
        <end position="23"/>
    </location>
</feature>
<keyword evidence="3 8" id="KW-0378">Hydrolase</keyword>
<dbReference type="InterPro" id="IPR050072">
    <property type="entry name" value="Peptidase_M20A"/>
</dbReference>
<name>A0A562ZGL4_9BURK</name>
<dbReference type="InterPro" id="IPR001261">
    <property type="entry name" value="ArgE/DapE_CS"/>
</dbReference>
<dbReference type="Pfam" id="PF07687">
    <property type="entry name" value="M20_dimer"/>
    <property type="match status" value="1"/>
</dbReference>
<dbReference type="PROSITE" id="PS00758">
    <property type="entry name" value="ARGE_DAPE_CPG2_1"/>
    <property type="match status" value="1"/>
</dbReference>
<dbReference type="Gene3D" id="3.30.70.360">
    <property type="match status" value="1"/>
</dbReference>
<keyword evidence="9" id="KW-1185">Reference proteome</keyword>
<keyword evidence="4" id="KW-0862">Zinc</keyword>
<reference evidence="8 9" key="1">
    <citation type="submission" date="2019-07" db="EMBL/GenBank/DDBJ databases">
        <title>Caenimonas sedimenti sp. nov., isolated from activated sludge.</title>
        <authorList>
            <person name="Xu J."/>
        </authorList>
    </citation>
    <scope>NUCLEOTIDE SEQUENCE [LARGE SCALE GENOMIC DNA]</scope>
    <source>
        <strain evidence="8 9">HX-9-20</strain>
    </source>
</reference>
<evidence type="ECO:0000256" key="6">
    <source>
        <dbReference type="SAM" id="SignalP"/>
    </source>
</evidence>
<dbReference type="GO" id="GO:0046872">
    <property type="term" value="F:metal ion binding"/>
    <property type="evidence" value="ECO:0007669"/>
    <property type="project" value="UniProtKB-KW"/>
</dbReference>
<dbReference type="PIRSF" id="PIRSF037238">
    <property type="entry name" value="Carboxypeptidase_G2"/>
    <property type="match status" value="1"/>
</dbReference>
<evidence type="ECO:0000256" key="3">
    <source>
        <dbReference type="ARBA" id="ARBA00022801"/>
    </source>
</evidence>
<dbReference type="SUPFAM" id="SSF53187">
    <property type="entry name" value="Zn-dependent exopeptidases"/>
    <property type="match status" value="1"/>
</dbReference>
<organism evidence="8 9">
    <name type="scientific">Caenimonas sedimenti</name>
    <dbReference type="NCBI Taxonomy" id="2596921"/>
    <lineage>
        <taxon>Bacteria</taxon>
        <taxon>Pseudomonadati</taxon>
        <taxon>Pseudomonadota</taxon>
        <taxon>Betaproteobacteria</taxon>
        <taxon>Burkholderiales</taxon>
        <taxon>Comamonadaceae</taxon>
        <taxon>Caenimonas</taxon>
    </lineage>
</organism>
<dbReference type="PANTHER" id="PTHR43808">
    <property type="entry name" value="ACETYLORNITHINE DEACETYLASE"/>
    <property type="match status" value="1"/>
</dbReference>
<accession>A0A562ZGL4</accession>
<feature type="domain" description="Peptidase M20 dimerisation" evidence="7">
    <location>
        <begin position="223"/>
        <end position="322"/>
    </location>
</feature>
<protein>
    <submittedName>
        <fullName evidence="8">M20/M25/M40 family metallo-hydrolase</fullName>
    </submittedName>
</protein>
<evidence type="ECO:0000259" key="7">
    <source>
        <dbReference type="Pfam" id="PF07687"/>
    </source>
</evidence>
<dbReference type="NCBIfam" id="NF004788">
    <property type="entry name" value="PRK06133.1"/>
    <property type="match status" value="1"/>
</dbReference>
<dbReference type="Proteomes" id="UP000318199">
    <property type="component" value="Unassembled WGS sequence"/>
</dbReference>
<feature type="active site" evidence="5">
    <location>
        <position position="125"/>
    </location>
</feature>
<dbReference type="Pfam" id="PF01546">
    <property type="entry name" value="Peptidase_M20"/>
    <property type="match status" value="1"/>
</dbReference>
<gene>
    <name evidence="8" type="ORF">FN976_25770</name>
</gene>
<dbReference type="InterPro" id="IPR002933">
    <property type="entry name" value="Peptidase_M20"/>
</dbReference>
<evidence type="ECO:0000256" key="1">
    <source>
        <dbReference type="ARBA" id="ARBA00001947"/>
    </source>
</evidence>
<feature type="active site" description="Proton acceptor" evidence="5">
    <location>
        <position position="186"/>
    </location>
</feature>
<evidence type="ECO:0000256" key="5">
    <source>
        <dbReference type="PIRSR" id="PIRSR037238-1"/>
    </source>
</evidence>
<dbReference type="InterPro" id="IPR017150">
    <property type="entry name" value="Pept_M20_glutamate_carboxypep"/>
</dbReference>
<evidence type="ECO:0000256" key="4">
    <source>
        <dbReference type="ARBA" id="ARBA00022833"/>
    </source>
</evidence>
<dbReference type="InterPro" id="IPR011650">
    <property type="entry name" value="Peptidase_M20_dimer"/>
</dbReference>
<keyword evidence="6" id="KW-0732">Signal</keyword>
<feature type="chain" id="PRO_5021886212" evidence="6">
    <location>
        <begin position="24"/>
        <end position="430"/>
    </location>
</feature>
<comment type="caution">
    <text evidence="8">The sequence shown here is derived from an EMBL/GenBank/DDBJ whole genome shotgun (WGS) entry which is preliminary data.</text>
</comment>
<evidence type="ECO:0000313" key="9">
    <source>
        <dbReference type="Proteomes" id="UP000318199"/>
    </source>
</evidence>
<dbReference type="CDD" id="cd03885">
    <property type="entry name" value="M20_CPDG2"/>
    <property type="match status" value="1"/>
</dbReference>
<dbReference type="OrthoDB" id="9776600at2"/>
<dbReference type="InterPro" id="IPR036264">
    <property type="entry name" value="Bact_exopeptidase_dim_dom"/>
</dbReference>